<feature type="domain" description="Ice-binding protein C-terminal" evidence="2">
    <location>
        <begin position="197"/>
        <end position="220"/>
    </location>
</feature>
<keyword evidence="1" id="KW-0472">Membrane</keyword>
<evidence type="ECO:0000313" key="3">
    <source>
        <dbReference type="EMBL" id="HGZ12450.1"/>
    </source>
</evidence>
<protein>
    <recommendedName>
        <fullName evidence="2">Ice-binding protein C-terminal domain-containing protein</fullName>
    </recommendedName>
</protein>
<organism evidence="3">
    <name type="scientific">Desulfobacca acetoxidans</name>
    <dbReference type="NCBI Taxonomy" id="60893"/>
    <lineage>
        <taxon>Bacteria</taxon>
        <taxon>Pseudomonadati</taxon>
        <taxon>Thermodesulfobacteriota</taxon>
        <taxon>Desulfobaccia</taxon>
        <taxon>Desulfobaccales</taxon>
        <taxon>Desulfobaccaceae</taxon>
        <taxon>Desulfobacca</taxon>
    </lineage>
</organism>
<keyword evidence="1" id="KW-0812">Transmembrane</keyword>
<evidence type="ECO:0000259" key="2">
    <source>
        <dbReference type="Pfam" id="PF07589"/>
    </source>
</evidence>
<accession>A0A7C5AMK2</accession>
<keyword evidence="1" id="KW-1133">Transmembrane helix</keyword>
<sequence>MARRLWLGMALAGLLALIPMGHSWAVTYELGQQGGYSEWTWRHGYSDKNPWDAETEFVAGAPTYDASQDSATWKIGFYVASPSVIYHPYTNSQSGTQNQDGSYTIVFDTTTANPNFFIKVPNGPEISSRDTLITYNVKYNYTNRFTVVNGTIIGTGTNSSDGTSFRFTATLVEALGDHQNIGYMSSFTLEYPYNASAVPLPGSLLLVASGLLGLACLRRRHRKQ</sequence>
<dbReference type="EMBL" id="DTKJ01000064">
    <property type="protein sequence ID" value="HGZ12450.1"/>
    <property type="molecule type" value="Genomic_DNA"/>
</dbReference>
<comment type="caution">
    <text evidence="3">The sequence shown here is derived from an EMBL/GenBank/DDBJ whole genome shotgun (WGS) entry which is preliminary data.</text>
</comment>
<gene>
    <name evidence="3" type="ORF">ENW48_09565</name>
</gene>
<reference evidence="3" key="1">
    <citation type="journal article" date="2020" name="mSystems">
        <title>Genome- and Community-Level Interaction Insights into Carbon Utilization and Element Cycling Functions of Hydrothermarchaeota in Hydrothermal Sediment.</title>
        <authorList>
            <person name="Zhou Z."/>
            <person name="Liu Y."/>
            <person name="Xu W."/>
            <person name="Pan J."/>
            <person name="Luo Z.H."/>
            <person name="Li M."/>
        </authorList>
    </citation>
    <scope>NUCLEOTIDE SEQUENCE [LARGE SCALE GENOMIC DNA]</scope>
    <source>
        <strain evidence="3">SpSt-853</strain>
    </source>
</reference>
<dbReference type="Pfam" id="PF07589">
    <property type="entry name" value="PEP-CTERM"/>
    <property type="match status" value="1"/>
</dbReference>
<proteinExistence type="predicted"/>
<feature type="transmembrane region" description="Helical" evidence="1">
    <location>
        <begin position="198"/>
        <end position="217"/>
    </location>
</feature>
<dbReference type="InterPro" id="IPR013424">
    <property type="entry name" value="Ice-binding_C"/>
</dbReference>
<dbReference type="AlphaFoldDB" id="A0A7C5AMK2"/>
<name>A0A7C5AMK2_9BACT</name>
<evidence type="ECO:0000256" key="1">
    <source>
        <dbReference type="SAM" id="Phobius"/>
    </source>
</evidence>